<feature type="compositionally biased region" description="Basic and acidic residues" evidence="1">
    <location>
        <begin position="58"/>
        <end position="70"/>
    </location>
</feature>
<gene>
    <name evidence="3" type="ORF">LZ518_09745</name>
</gene>
<proteinExistence type="predicted"/>
<organism evidence="3 4">
    <name type="scientific">Sphingomonas brevis</name>
    <dbReference type="NCBI Taxonomy" id="2908206"/>
    <lineage>
        <taxon>Bacteria</taxon>
        <taxon>Pseudomonadati</taxon>
        <taxon>Pseudomonadota</taxon>
        <taxon>Alphaproteobacteria</taxon>
        <taxon>Sphingomonadales</taxon>
        <taxon>Sphingomonadaceae</taxon>
        <taxon>Sphingomonas</taxon>
    </lineage>
</organism>
<sequence>MAMRSKAMLISAGAALFAAAGCAPVDPGFGEAHRYDMAIQTINPDPVYPADGAQPGDNGEKAQKATERYRKGTTKALRRESAGSGGGVGSGSGGSGAGGGNAPGS</sequence>
<keyword evidence="2" id="KW-0732">Signal</keyword>
<feature type="chain" id="PRO_5047175024" description="Lipoprotein" evidence="2">
    <location>
        <begin position="21"/>
        <end position="105"/>
    </location>
</feature>
<reference evidence="3" key="1">
    <citation type="submission" date="2022-05" db="EMBL/GenBank/DDBJ databases">
        <authorList>
            <person name="Jo J.-H."/>
            <person name="Im W.-T."/>
        </authorList>
    </citation>
    <scope>NUCLEOTIDE SEQUENCE</scope>
    <source>
        <strain evidence="3">RB56-2</strain>
    </source>
</reference>
<evidence type="ECO:0000256" key="2">
    <source>
        <dbReference type="SAM" id="SignalP"/>
    </source>
</evidence>
<comment type="caution">
    <text evidence="3">The sequence shown here is derived from an EMBL/GenBank/DDBJ whole genome shotgun (WGS) entry which is preliminary data.</text>
</comment>
<evidence type="ECO:0008006" key="5">
    <source>
        <dbReference type="Google" id="ProtNLM"/>
    </source>
</evidence>
<name>A0ABT0SBA5_9SPHN</name>
<feature type="signal peptide" evidence="2">
    <location>
        <begin position="1"/>
        <end position="20"/>
    </location>
</feature>
<dbReference type="EMBL" id="JAMGBB010000001">
    <property type="protein sequence ID" value="MCL6741412.1"/>
    <property type="molecule type" value="Genomic_DNA"/>
</dbReference>
<dbReference type="PROSITE" id="PS51257">
    <property type="entry name" value="PROKAR_LIPOPROTEIN"/>
    <property type="match status" value="1"/>
</dbReference>
<feature type="region of interest" description="Disordered" evidence="1">
    <location>
        <begin position="42"/>
        <end position="105"/>
    </location>
</feature>
<protein>
    <recommendedName>
        <fullName evidence="5">Lipoprotein</fullName>
    </recommendedName>
</protein>
<keyword evidence="4" id="KW-1185">Reference proteome</keyword>
<evidence type="ECO:0000256" key="1">
    <source>
        <dbReference type="SAM" id="MobiDB-lite"/>
    </source>
</evidence>
<feature type="compositionally biased region" description="Gly residues" evidence="1">
    <location>
        <begin position="83"/>
        <end position="105"/>
    </location>
</feature>
<dbReference type="RefSeq" id="WP_249915796.1">
    <property type="nucleotide sequence ID" value="NZ_JAMGBB010000001.1"/>
</dbReference>
<evidence type="ECO:0000313" key="4">
    <source>
        <dbReference type="Proteomes" id="UP001165383"/>
    </source>
</evidence>
<accession>A0ABT0SBA5</accession>
<dbReference type="Proteomes" id="UP001165383">
    <property type="component" value="Unassembled WGS sequence"/>
</dbReference>
<evidence type="ECO:0000313" key="3">
    <source>
        <dbReference type="EMBL" id="MCL6741412.1"/>
    </source>
</evidence>